<dbReference type="Proteomes" id="UP001596413">
    <property type="component" value="Unassembled WGS sequence"/>
</dbReference>
<evidence type="ECO:0000256" key="1">
    <source>
        <dbReference type="SAM" id="MobiDB-lite"/>
    </source>
</evidence>
<evidence type="ECO:0000313" key="3">
    <source>
        <dbReference type="Proteomes" id="UP001596413"/>
    </source>
</evidence>
<feature type="region of interest" description="Disordered" evidence="1">
    <location>
        <begin position="22"/>
        <end position="48"/>
    </location>
</feature>
<dbReference type="EMBL" id="JBHSZO010000006">
    <property type="protein sequence ID" value="MFC7217677.1"/>
    <property type="molecule type" value="Genomic_DNA"/>
</dbReference>
<feature type="compositionally biased region" description="Low complexity" evidence="1">
    <location>
        <begin position="296"/>
        <end position="310"/>
    </location>
</feature>
<dbReference type="Pfam" id="PF10977">
    <property type="entry name" value="DUF2797"/>
    <property type="match status" value="1"/>
</dbReference>
<accession>A0ABW2GFV2</accession>
<keyword evidence="3" id="KW-1185">Reference proteome</keyword>
<dbReference type="RefSeq" id="WP_386412676.1">
    <property type="nucleotide sequence ID" value="NZ_JBHSZO010000006.1"/>
</dbReference>
<organism evidence="2 3">
    <name type="scientific">Streptomyces polyrhachis</name>
    <dbReference type="NCBI Taxonomy" id="1282885"/>
    <lineage>
        <taxon>Bacteria</taxon>
        <taxon>Bacillati</taxon>
        <taxon>Actinomycetota</taxon>
        <taxon>Actinomycetes</taxon>
        <taxon>Kitasatosporales</taxon>
        <taxon>Streptomycetaceae</taxon>
        <taxon>Streptomyces</taxon>
    </lineage>
</organism>
<gene>
    <name evidence="2" type="ORF">ACFQLX_05745</name>
</gene>
<proteinExistence type="predicted"/>
<sequence>MDDRRTGGQPEPWRCGGLRWAPEGPGWSWWQPGAPGGGGSPGGGARQGGRLVLGERVALAVPQGAERRCAGVWRAGRRLPCPQGELIAPEARREQCAGCAALDRTQSVAADTVPDDPRPYTVYLAWFAPGLTKIGITAAERGPRRLLEQGAVCFTRLGEGPLMSARRAESVLGAALGIPDRVHAPRKRAGRLRLPPREERLRELRAVHTAAHRVPGWRDTLRPAPCAPVDHAALFGLEPRPPRPTAEVTSLPPGCAIRGVLLAAAGGDLYLATGQGELLLDSRLAAGWPLIRPDPADSADPAGPAGRLPPTTAPPPSAPPPESLF</sequence>
<name>A0ABW2GFV2_9ACTN</name>
<feature type="compositionally biased region" description="Gly residues" evidence="1">
    <location>
        <begin position="34"/>
        <end position="47"/>
    </location>
</feature>
<feature type="compositionally biased region" description="Pro residues" evidence="1">
    <location>
        <begin position="311"/>
        <end position="325"/>
    </location>
</feature>
<evidence type="ECO:0000313" key="2">
    <source>
        <dbReference type="EMBL" id="MFC7217677.1"/>
    </source>
</evidence>
<feature type="region of interest" description="Disordered" evidence="1">
    <location>
        <begin position="290"/>
        <end position="325"/>
    </location>
</feature>
<feature type="compositionally biased region" description="Low complexity" evidence="1">
    <location>
        <begin position="24"/>
        <end position="33"/>
    </location>
</feature>
<comment type="caution">
    <text evidence="2">The sequence shown here is derived from an EMBL/GenBank/DDBJ whole genome shotgun (WGS) entry which is preliminary data.</text>
</comment>
<reference evidence="3" key="1">
    <citation type="journal article" date="2019" name="Int. J. Syst. Evol. Microbiol.">
        <title>The Global Catalogue of Microorganisms (GCM) 10K type strain sequencing project: providing services to taxonomists for standard genome sequencing and annotation.</title>
        <authorList>
            <consortium name="The Broad Institute Genomics Platform"/>
            <consortium name="The Broad Institute Genome Sequencing Center for Infectious Disease"/>
            <person name="Wu L."/>
            <person name="Ma J."/>
        </authorList>
    </citation>
    <scope>NUCLEOTIDE SEQUENCE [LARGE SCALE GENOMIC DNA]</scope>
    <source>
        <strain evidence="3">CGMCC 1.13681</strain>
    </source>
</reference>
<dbReference type="InterPro" id="IPR021246">
    <property type="entry name" value="DUF2797"/>
</dbReference>
<protein>
    <submittedName>
        <fullName evidence="2">DUF2797 domain-containing protein</fullName>
    </submittedName>
</protein>